<dbReference type="Proteomes" id="UP001597034">
    <property type="component" value="Unassembled WGS sequence"/>
</dbReference>
<evidence type="ECO:0000256" key="1">
    <source>
        <dbReference type="ARBA" id="ARBA00023015"/>
    </source>
</evidence>
<dbReference type="EMBL" id="JBHUDO010000004">
    <property type="protein sequence ID" value="MFD1647818.1"/>
    <property type="molecule type" value="Genomic_DNA"/>
</dbReference>
<proteinExistence type="predicted"/>
<reference evidence="4 5" key="1">
    <citation type="journal article" date="2019" name="Int. J. Syst. Evol. Microbiol.">
        <title>The Global Catalogue of Microorganisms (GCM) 10K type strain sequencing project: providing services to taxonomists for standard genome sequencing and annotation.</title>
        <authorList>
            <consortium name="The Broad Institute Genomics Platform"/>
            <consortium name="The Broad Institute Genome Sequencing Center for Infectious Disease"/>
            <person name="Wu L."/>
            <person name="Ma J."/>
        </authorList>
    </citation>
    <scope>NUCLEOTIDE SEQUENCE [LARGE SCALE GENOMIC DNA]</scope>
    <source>
        <strain evidence="4 5">CGMCC 1.10390</strain>
    </source>
</reference>
<keyword evidence="2" id="KW-0804">Transcription</keyword>
<gene>
    <name evidence="4" type="ORF">ACFSBL_19165</name>
</gene>
<organism evidence="4 5">
    <name type="scientific">Haloarchaeobius litoreus</name>
    <dbReference type="NCBI Taxonomy" id="755306"/>
    <lineage>
        <taxon>Archaea</taxon>
        <taxon>Methanobacteriati</taxon>
        <taxon>Methanobacteriota</taxon>
        <taxon>Stenosarchaea group</taxon>
        <taxon>Halobacteria</taxon>
        <taxon>Halobacteriales</taxon>
        <taxon>Halorubellaceae</taxon>
        <taxon>Haloarchaeobius</taxon>
    </lineage>
</organism>
<dbReference type="PANTHER" id="PTHR34236:SF1">
    <property type="entry name" value="DIMETHYL SULFOXIDE REDUCTASE TRANSCRIPTIONAL ACTIVATOR"/>
    <property type="match status" value="1"/>
</dbReference>
<keyword evidence="5" id="KW-1185">Reference proteome</keyword>
<evidence type="ECO:0000313" key="5">
    <source>
        <dbReference type="Proteomes" id="UP001597034"/>
    </source>
</evidence>
<keyword evidence="1" id="KW-0805">Transcription regulation</keyword>
<feature type="domain" description="HTH bat-type" evidence="3">
    <location>
        <begin position="164"/>
        <end position="215"/>
    </location>
</feature>
<comment type="caution">
    <text evidence="4">The sequence shown here is derived from an EMBL/GenBank/DDBJ whole genome shotgun (WGS) entry which is preliminary data.</text>
</comment>
<dbReference type="Pfam" id="PF04967">
    <property type="entry name" value="HTH_10"/>
    <property type="match status" value="1"/>
</dbReference>
<dbReference type="RefSeq" id="WP_256401704.1">
    <property type="nucleotide sequence ID" value="NZ_JANHJR010000004.1"/>
</dbReference>
<evidence type="ECO:0000256" key="2">
    <source>
        <dbReference type="ARBA" id="ARBA00023163"/>
    </source>
</evidence>
<evidence type="ECO:0000259" key="3">
    <source>
        <dbReference type="Pfam" id="PF04967"/>
    </source>
</evidence>
<name>A0ABD6DP61_9EURY</name>
<dbReference type="InterPro" id="IPR007050">
    <property type="entry name" value="HTH_bacterioopsin"/>
</dbReference>
<evidence type="ECO:0000313" key="4">
    <source>
        <dbReference type="EMBL" id="MFD1647818.1"/>
    </source>
</evidence>
<sequence>MGLLAEFEIDCEVLPFVAVLETVPDATIEVEMQLNHGDTPLFFAYVTADEQDAVERAFDAVSFVGEYTLIGEAGGTRRYQVVPRVSMEAHMGGVVDDLGGLRALAGAEAIIDHIEVTRTGWVQAGWFADHDALDEFRTFWQANGGFTLRRLTRSGEPEPPGDGLTDPQREALRTAYELGYFEVPRRASLERVADELDIGASAASERIRRAQTHLVETTVASTWPPLPE</sequence>
<dbReference type="PANTHER" id="PTHR34236">
    <property type="entry name" value="DIMETHYL SULFOXIDE REDUCTASE TRANSCRIPTIONAL ACTIVATOR"/>
    <property type="match status" value="1"/>
</dbReference>
<protein>
    <submittedName>
        <fullName evidence="4">Helix-turn-helix domain-containing protein</fullName>
    </submittedName>
</protein>
<dbReference type="AlphaFoldDB" id="A0ABD6DP61"/>
<accession>A0ABD6DP61</accession>